<feature type="transmembrane region" description="Helical" evidence="7">
    <location>
        <begin position="48"/>
        <end position="68"/>
    </location>
</feature>
<evidence type="ECO:0000256" key="7">
    <source>
        <dbReference type="SAM" id="Phobius"/>
    </source>
</evidence>
<dbReference type="InterPro" id="IPR036890">
    <property type="entry name" value="HATPase_C_sf"/>
</dbReference>
<dbReference type="Pfam" id="PF08448">
    <property type="entry name" value="PAS_4"/>
    <property type="match status" value="1"/>
</dbReference>
<dbReference type="Pfam" id="PF02518">
    <property type="entry name" value="HATPase_c"/>
    <property type="match status" value="1"/>
</dbReference>
<dbReference type="PANTHER" id="PTHR43711">
    <property type="entry name" value="TWO-COMPONENT HISTIDINE KINASE"/>
    <property type="match status" value="1"/>
</dbReference>
<organism evidence="10 11">
    <name type="scientific">Salinarimonas soli</name>
    <dbReference type="NCBI Taxonomy" id="1638099"/>
    <lineage>
        <taxon>Bacteria</taxon>
        <taxon>Pseudomonadati</taxon>
        <taxon>Pseudomonadota</taxon>
        <taxon>Alphaproteobacteria</taxon>
        <taxon>Hyphomicrobiales</taxon>
        <taxon>Salinarimonadaceae</taxon>
        <taxon>Salinarimonas</taxon>
    </lineage>
</organism>
<dbReference type="Gene3D" id="1.10.287.130">
    <property type="match status" value="1"/>
</dbReference>
<evidence type="ECO:0000313" key="11">
    <source>
        <dbReference type="Proteomes" id="UP000323142"/>
    </source>
</evidence>
<dbReference type="Proteomes" id="UP000323142">
    <property type="component" value="Unassembled WGS sequence"/>
</dbReference>
<feature type="transmembrane region" description="Helical" evidence="7">
    <location>
        <begin position="147"/>
        <end position="165"/>
    </location>
</feature>
<dbReference type="PROSITE" id="PS50109">
    <property type="entry name" value="HIS_KIN"/>
    <property type="match status" value="1"/>
</dbReference>
<dbReference type="InterPro" id="IPR000014">
    <property type="entry name" value="PAS"/>
</dbReference>
<feature type="transmembrane region" description="Helical" evidence="7">
    <location>
        <begin position="75"/>
        <end position="93"/>
    </location>
</feature>
<keyword evidence="11" id="KW-1185">Reference proteome</keyword>
<dbReference type="InterPro" id="IPR013656">
    <property type="entry name" value="PAS_4"/>
</dbReference>
<dbReference type="PANTHER" id="PTHR43711:SF26">
    <property type="entry name" value="SENSOR HISTIDINE KINASE RCSC"/>
    <property type="match status" value="1"/>
</dbReference>
<dbReference type="InterPro" id="IPR035965">
    <property type="entry name" value="PAS-like_dom_sf"/>
</dbReference>
<dbReference type="InterPro" id="IPR003661">
    <property type="entry name" value="HisK_dim/P_dom"/>
</dbReference>
<dbReference type="SMART" id="SM00091">
    <property type="entry name" value="PAS"/>
    <property type="match status" value="1"/>
</dbReference>
<dbReference type="FunFam" id="3.30.565.10:FF:000006">
    <property type="entry name" value="Sensor histidine kinase WalK"/>
    <property type="match status" value="1"/>
</dbReference>
<dbReference type="SUPFAM" id="SSF55874">
    <property type="entry name" value="ATPase domain of HSP90 chaperone/DNA topoisomerase II/histidine kinase"/>
    <property type="match status" value="1"/>
</dbReference>
<evidence type="ECO:0000256" key="3">
    <source>
        <dbReference type="ARBA" id="ARBA00022553"/>
    </source>
</evidence>
<evidence type="ECO:0000256" key="2">
    <source>
        <dbReference type="ARBA" id="ARBA00012438"/>
    </source>
</evidence>
<evidence type="ECO:0000256" key="4">
    <source>
        <dbReference type="ARBA" id="ARBA00022679"/>
    </source>
</evidence>
<feature type="domain" description="Histidine kinase" evidence="8">
    <location>
        <begin position="362"/>
        <end position="581"/>
    </location>
</feature>
<name>A0A5B2VBB6_9HYPH</name>
<dbReference type="OrthoDB" id="9801651at2"/>
<dbReference type="Gene3D" id="3.30.565.10">
    <property type="entry name" value="Histidine kinase-like ATPase, C-terminal domain"/>
    <property type="match status" value="1"/>
</dbReference>
<evidence type="ECO:0000256" key="1">
    <source>
        <dbReference type="ARBA" id="ARBA00000085"/>
    </source>
</evidence>
<dbReference type="InterPro" id="IPR050736">
    <property type="entry name" value="Sensor_HK_Regulatory"/>
</dbReference>
<protein>
    <recommendedName>
        <fullName evidence="2">histidine kinase</fullName>
        <ecNumber evidence="2">2.7.13.3</ecNumber>
    </recommendedName>
</protein>
<dbReference type="EMBL" id="VUOA01000028">
    <property type="protein sequence ID" value="KAA2236264.1"/>
    <property type="molecule type" value="Genomic_DNA"/>
</dbReference>
<keyword evidence="7" id="KW-0812">Transmembrane</keyword>
<comment type="catalytic activity">
    <reaction evidence="1">
        <text>ATP + protein L-histidine = ADP + protein N-phospho-L-histidine.</text>
        <dbReference type="EC" id="2.7.13.3"/>
    </reaction>
</comment>
<proteinExistence type="predicted"/>
<dbReference type="AlphaFoldDB" id="A0A5B2VBB6"/>
<dbReference type="SUPFAM" id="SSF55785">
    <property type="entry name" value="PYP-like sensor domain (PAS domain)"/>
    <property type="match status" value="1"/>
</dbReference>
<dbReference type="CDD" id="cd16922">
    <property type="entry name" value="HATPase_EvgS-ArcB-TorS-like"/>
    <property type="match status" value="1"/>
</dbReference>
<feature type="domain" description="PAS" evidence="9">
    <location>
        <begin position="215"/>
        <end position="285"/>
    </location>
</feature>
<dbReference type="GO" id="GO:0000155">
    <property type="term" value="F:phosphorelay sensor kinase activity"/>
    <property type="evidence" value="ECO:0007669"/>
    <property type="project" value="InterPro"/>
</dbReference>
<evidence type="ECO:0000259" key="8">
    <source>
        <dbReference type="PROSITE" id="PS50109"/>
    </source>
</evidence>
<feature type="transmembrane region" description="Helical" evidence="7">
    <location>
        <begin position="177"/>
        <end position="200"/>
    </location>
</feature>
<keyword evidence="6" id="KW-0902">Two-component regulatory system</keyword>
<accession>A0A5B2VBB6</accession>
<dbReference type="CDD" id="cd00082">
    <property type="entry name" value="HisKA"/>
    <property type="match status" value="1"/>
</dbReference>
<gene>
    <name evidence="10" type="ORF">F0L46_16280</name>
</gene>
<evidence type="ECO:0000256" key="6">
    <source>
        <dbReference type="ARBA" id="ARBA00023012"/>
    </source>
</evidence>
<dbReference type="SMART" id="SM00388">
    <property type="entry name" value="HisKA"/>
    <property type="match status" value="1"/>
</dbReference>
<keyword evidence="4" id="KW-0808">Transferase</keyword>
<dbReference type="SUPFAM" id="SSF47384">
    <property type="entry name" value="Homodimeric domain of signal transducing histidine kinase"/>
    <property type="match status" value="1"/>
</dbReference>
<dbReference type="PRINTS" id="PR00344">
    <property type="entry name" value="BCTRLSENSOR"/>
</dbReference>
<keyword evidence="7" id="KW-1133">Transmembrane helix</keyword>
<dbReference type="InterPro" id="IPR004358">
    <property type="entry name" value="Sig_transdc_His_kin-like_C"/>
</dbReference>
<dbReference type="InterPro" id="IPR005467">
    <property type="entry name" value="His_kinase_dom"/>
</dbReference>
<comment type="caution">
    <text evidence="10">The sequence shown here is derived from an EMBL/GenBank/DDBJ whole genome shotgun (WGS) entry which is preliminary data.</text>
</comment>
<evidence type="ECO:0000313" key="10">
    <source>
        <dbReference type="EMBL" id="KAA2236264.1"/>
    </source>
</evidence>
<dbReference type="NCBIfam" id="TIGR00229">
    <property type="entry name" value="sensory_box"/>
    <property type="match status" value="1"/>
</dbReference>
<dbReference type="Gene3D" id="3.30.450.20">
    <property type="entry name" value="PAS domain"/>
    <property type="match status" value="1"/>
</dbReference>
<reference evidence="10 11" key="2">
    <citation type="submission" date="2019-09" db="EMBL/GenBank/DDBJ databases">
        <authorList>
            <person name="Jin C."/>
        </authorList>
    </citation>
    <scope>NUCLEOTIDE SEQUENCE [LARGE SCALE GENOMIC DNA]</scope>
    <source>
        <strain evidence="10 11">BN140002</strain>
    </source>
</reference>
<feature type="transmembrane region" description="Helical" evidence="7">
    <location>
        <begin position="105"/>
        <end position="135"/>
    </location>
</feature>
<keyword evidence="5" id="KW-0418">Kinase</keyword>
<dbReference type="EC" id="2.7.13.3" evidence="2"/>
<dbReference type="SMART" id="SM00387">
    <property type="entry name" value="HATPase_c"/>
    <property type="match status" value="1"/>
</dbReference>
<dbReference type="InterPro" id="IPR003594">
    <property type="entry name" value="HATPase_dom"/>
</dbReference>
<evidence type="ECO:0000256" key="5">
    <source>
        <dbReference type="ARBA" id="ARBA00022777"/>
    </source>
</evidence>
<dbReference type="CDD" id="cd00130">
    <property type="entry name" value="PAS"/>
    <property type="match status" value="1"/>
</dbReference>
<sequence length="613" mass="65050">MRGARRSRCDQTLQSGNWVSVFEGRLAGLVHESVQDDAVERTRHERFIASRMGTGLIALGLLPLYLVLRGVPSPVECLVILCLAAPLFGAAILSRSGRLDIAHAISSASLAVLVVCIAGSSGGLTSPASIWLLAIPLEAALSGSRRAALAATIVAVAAALALVALELTGVFPLRQAWPAAIATPVFAIAAIAHAAAVALVRTRGEDEQRLRIRARDAQDRSLLQAIDDLITWHDRTGAVVKASPASQKLLGVGPGSLQGRGLFARVHVSDRPAYLKAISDAASGDRAVAAQFRLHAGVGDESRVVWVEMRAHRVVDAADADAPAVVAVTRDICERKSREEDLDLARARAERADELKASFLATVSHELRTPLNAIIGFSEILATETGTVDEARRRDYARIIHESGHHLLAVVNTLLDMSKIETGNFDVVPEPFDMAALVGGCCDLMRLKAEQGGVTIAREIAAEIPEIVADRRACKQILINLLSNAVKFTPSGGCVTATLRRERDQLVIAVTDTGVGVPETDLPKLGNPFFQANSSYSRAHEGTGLGLSVVRGLVGLHQGTMTIESQMGEGTRVTVSLPLDCRAGVPRGAAIPVQTSARLHVLQARDKGVKKIA</sequence>
<dbReference type="InterPro" id="IPR036097">
    <property type="entry name" value="HisK_dim/P_sf"/>
</dbReference>
<evidence type="ECO:0000259" key="9">
    <source>
        <dbReference type="PROSITE" id="PS50112"/>
    </source>
</evidence>
<keyword evidence="7" id="KW-0472">Membrane</keyword>
<dbReference type="PROSITE" id="PS50112">
    <property type="entry name" value="PAS"/>
    <property type="match status" value="1"/>
</dbReference>
<dbReference type="Pfam" id="PF00512">
    <property type="entry name" value="HisKA"/>
    <property type="match status" value="1"/>
</dbReference>
<reference evidence="10 11" key="1">
    <citation type="submission" date="2019-09" db="EMBL/GenBank/DDBJ databases">
        <title>Salinarimonas rosea gen. nov., sp. nov., a new member of the a-2 subgroup of the Proteobacteria.</title>
        <authorList>
            <person name="Liu J."/>
        </authorList>
    </citation>
    <scope>NUCLEOTIDE SEQUENCE [LARGE SCALE GENOMIC DNA]</scope>
    <source>
        <strain evidence="10 11">BN140002</strain>
    </source>
</reference>
<keyword evidence="3" id="KW-0597">Phosphoprotein</keyword>